<evidence type="ECO:0000313" key="1">
    <source>
        <dbReference type="EMBL" id="CAH2059123.1"/>
    </source>
</evidence>
<evidence type="ECO:0000313" key="2">
    <source>
        <dbReference type="Proteomes" id="UP000837857"/>
    </source>
</evidence>
<name>A0ABN8IN45_9NEOP</name>
<sequence>MRSKTSSPHDYQPYAVGIRTPRALPAAELARPLVTVNAAPNEGQLVDFGHYPRCSEVVATRAEDAFFGRLQFV</sequence>
<feature type="non-terminal residue" evidence="1">
    <location>
        <position position="73"/>
    </location>
</feature>
<dbReference type="Proteomes" id="UP000837857">
    <property type="component" value="Chromosome 26"/>
</dbReference>
<gene>
    <name evidence="1" type="ORF">IPOD504_LOCUS10728</name>
</gene>
<protein>
    <submittedName>
        <fullName evidence="1">Uncharacterized protein</fullName>
    </submittedName>
</protein>
<proteinExistence type="predicted"/>
<organism evidence="1 2">
    <name type="scientific">Iphiclides podalirius</name>
    <name type="common">scarce swallowtail</name>
    <dbReference type="NCBI Taxonomy" id="110791"/>
    <lineage>
        <taxon>Eukaryota</taxon>
        <taxon>Metazoa</taxon>
        <taxon>Ecdysozoa</taxon>
        <taxon>Arthropoda</taxon>
        <taxon>Hexapoda</taxon>
        <taxon>Insecta</taxon>
        <taxon>Pterygota</taxon>
        <taxon>Neoptera</taxon>
        <taxon>Endopterygota</taxon>
        <taxon>Lepidoptera</taxon>
        <taxon>Glossata</taxon>
        <taxon>Ditrysia</taxon>
        <taxon>Papilionoidea</taxon>
        <taxon>Papilionidae</taxon>
        <taxon>Papilioninae</taxon>
        <taxon>Iphiclides</taxon>
    </lineage>
</organism>
<keyword evidence="2" id="KW-1185">Reference proteome</keyword>
<reference evidence="1" key="1">
    <citation type="submission" date="2022-03" db="EMBL/GenBank/DDBJ databases">
        <authorList>
            <person name="Martin H S."/>
        </authorList>
    </citation>
    <scope>NUCLEOTIDE SEQUENCE</scope>
</reference>
<accession>A0ABN8IN45</accession>
<dbReference type="EMBL" id="OW152838">
    <property type="protein sequence ID" value="CAH2059123.1"/>
    <property type="molecule type" value="Genomic_DNA"/>
</dbReference>